<reference evidence="5" key="1">
    <citation type="journal article" date="2020" name="mSystems">
        <title>Genome- and Community-Level Interaction Insights into Carbon Utilization and Element Cycling Functions of Hydrothermarchaeota in Hydrothermal Sediment.</title>
        <authorList>
            <person name="Zhou Z."/>
            <person name="Liu Y."/>
            <person name="Xu W."/>
            <person name="Pan J."/>
            <person name="Luo Z.H."/>
            <person name="Li M."/>
        </authorList>
    </citation>
    <scope>NUCLEOTIDE SEQUENCE [LARGE SCALE GENOMIC DNA]</scope>
    <source>
        <strain evidence="6">SpSt-1073</strain>
        <strain evidence="5">SpSt-613</strain>
        <strain evidence="4">SpSt-669</strain>
    </source>
</reference>
<dbReference type="GO" id="GO:0016887">
    <property type="term" value="F:ATP hydrolysis activity"/>
    <property type="evidence" value="ECO:0007669"/>
    <property type="project" value="InterPro"/>
</dbReference>
<comment type="caution">
    <text evidence="5">The sequence shown here is derived from an EMBL/GenBank/DDBJ whole genome shotgun (WGS) entry which is preliminary data.</text>
</comment>
<protein>
    <submittedName>
        <fullName evidence="5">GNAT family N-acetyltransferase</fullName>
    </submittedName>
</protein>
<dbReference type="GO" id="GO:0022857">
    <property type="term" value="F:transmembrane transporter activity"/>
    <property type="evidence" value="ECO:0007669"/>
    <property type="project" value="TreeGrafter"/>
</dbReference>
<dbReference type="Gene3D" id="3.40.630.30">
    <property type="match status" value="1"/>
</dbReference>
<keyword evidence="5" id="KW-0808">Transferase</keyword>
<dbReference type="GO" id="GO:0005886">
    <property type="term" value="C:plasma membrane"/>
    <property type="evidence" value="ECO:0007669"/>
    <property type="project" value="TreeGrafter"/>
</dbReference>
<dbReference type="InterPro" id="IPR003439">
    <property type="entry name" value="ABC_transporter-like_ATP-bd"/>
</dbReference>
<dbReference type="InterPro" id="IPR000182">
    <property type="entry name" value="GNAT_dom"/>
</dbReference>
<sequence>MAVFRVPVVFADYVENSGFGFAGLRTRVTRVFGGVVKRSRRVGEVASLMGLGLEDVVMPVFLEAVVEVEKGDVVYVTGESGGGKSLLLRHLAEEMSRLEEFAPVACSWKIMDNIPRRRSLIDCVGRDVNEAVEVLSAAGLSDVFTWFRRFDELSDGQRMRFIFAKALDAGAKTVVLDEFCSALDRETAKATAYTMQKLARRRGITFIAATAVDDLGADLNPNLLIVKHLGPHLKVKRLNPVPRPCSLLEKVVIEEGSVEDWRLLSFLHYRSHRVAAAVKIFRAVLNGRVVGVVVYSKPFLRAPGYTQFFKNDWYLRERMNHVLRIQRVVVHPSFRGIGVARKLLTESLPRLDVPFVEILSAMERLIPFTRGIMTRWTVVEPNREKRALLEEFRQRFGIDVMKHGVVDVLLYAEKRGLLKRMRSWLIANLHRYGDASLKQRDAAKLLRALKSSCAPKVYGLWINPEKKFGKIVEEAMSVQRVL</sequence>
<gene>
    <name evidence="6" type="ORF">ENM30_01265</name>
    <name evidence="5" type="ORF">ENT82_03580</name>
    <name evidence="4" type="ORF">ENU43_02725</name>
</gene>
<dbReference type="EMBL" id="DTCM01000032">
    <property type="protein sequence ID" value="HGL40564.1"/>
    <property type="molecule type" value="Genomic_DNA"/>
</dbReference>
<evidence type="ECO:0000313" key="5">
    <source>
        <dbReference type="EMBL" id="HGN90195.1"/>
    </source>
</evidence>
<dbReference type="InterPro" id="IPR027417">
    <property type="entry name" value="P-loop_NTPase"/>
</dbReference>
<dbReference type="InterPro" id="IPR015854">
    <property type="entry name" value="ABC_transpr_LolD-like"/>
</dbReference>
<dbReference type="GO" id="GO:0016747">
    <property type="term" value="F:acyltransferase activity, transferring groups other than amino-acyl groups"/>
    <property type="evidence" value="ECO:0007669"/>
    <property type="project" value="InterPro"/>
</dbReference>
<feature type="domain" description="ABC transporter" evidence="3">
    <location>
        <begin position="40"/>
        <end position="253"/>
    </location>
</feature>
<evidence type="ECO:0000256" key="1">
    <source>
        <dbReference type="ARBA" id="ARBA00022741"/>
    </source>
</evidence>
<dbReference type="InterPro" id="IPR003593">
    <property type="entry name" value="AAA+_ATPase"/>
</dbReference>
<organism evidence="5">
    <name type="scientific">Caldiarchaeum subterraneum</name>
    <dbReference type="NCBI Taxonomy" id="311458"/>
    <lineage>
        <taxon>Archaea</taxon>
        <taxon>Nitrososphaerota</taxon>
        <taxon>Candidatus Caldarchaeales</taxon>
        <taxon>Candidatus Caldarchaeaceae</taxon>
        <taxon>Candidatus Caldarchaeum</taxon>
    </lineage>
</organism>
<keyword evidence="2" id="KW-0067">ATP-binding</keyword>
<name>A0A7C4I6G0_CALS0</name>
<dbReference type="CDD" id="cd00267">
    <property type="entry name" value="ABC_ATPase"/>
    <property type="match status" value="1"/>
</dbReference>
<dbReference type="SMART" id="SM00382">
    <property type="entry name" value="AAA"/>
    <property type="match status" value="1"/>
</dbReference>
<dbReference type="PROSITE" id="PS50893">
    <property type="entry name" value="ABC_TRANSPORTER_2"/>
    <property type="match status" value="1"/>
</dbReference>
<dbReference type="SUPFAM" id="SSF55729">
    <property type="entry name" value="Acyl-CoA N-acyltransferases (Nat)"/>
    <property type="match status" value="1"/>
</dbReference>
<dbReference type="Pfam" id="PF00583">
    <property type="entry name" value="Acetyltransf_1"/>
    <property type="match status" value="1"/>
</dbReference>
<keyword evidence="1" id="KW-0547">Nucleotide-binding</keyword>
<dbReference type="GO" id="GO:0005524">
    <property type="term" value="F:ATP binding"/>
    <property type="evidence" value="ECO:0007669"/>
    <property type="project" value="UniProtKB-KW"/>
</dbReference>
<dbReference type="SUPFAM" id="SSF52540">
    <property type="entry name" value="P-loop containing nucleoside triphosphate hydrolases"/>
    <property type="match status" value="1"/>
</dbReference>
<evidence type="ECO:0000313" key="4">
    <source>
        <dbReference type="EMBL" id="HGL40564.1"/>
    </source>
</evidence>
<accession>A0A7C4I6G0</accession>
<evidence type="ECO:0000259" key="3">
    <source>
        <dbReference type="PROSITE" id="PS50893"/>
    </source>
</evidence>
<evidence type="ECO:0000313" key="6">
    <source>
        <dbReference type="EMBL" id="HHN51921.1"/>
    </source>
</evidence>
<proteinExistence type="predicted"/>
<evidence type="ECO:0000256" key="2">
    <source>
        <dbReference type="ARBA" id="ARBA00022840"/>
    </source>
</evidence>
<dbReference type="Gene3D" id="3.40.50.300">
    <property type="entry name" value="P-loop containing nucleotide triphosphate hydrolases"/>
    <property type="match status" value="1"/>
</dbReference>
<dbReference type="AlphaFoldDB" id="A0A7C4I6G0"/>
<dbReference type="CDD" id="cd04301">
    <property type="entry name" value="NAT_SF"/>
    <property type="match status" value="1"/>
</dbReference>
<dbReference type="PANTHER" id="PTHR24220">
    <property type="entry name" value="IMPORT ATP-BINDING PROTEIN"/>
    <property type="match status" value="1"/>
</dbReference>
<dbReference type="EMBL" id="DTAD01000034">
    <property type="protein sequence ID" value="HGN90195.1"/>
    <property type="molecule type" value="Genomic_DNA"/>
</dbReference>
<dbReference type="EMBL" id="DRXG01000022">
    <property type="protein sequence ID" value="HHN51921.1"/>
    <property type="molecule type" value="Genomic_DNA"/>
</dbReference>
<dbReference type="InterPro" id="IPR016181">
    <property type="entry name" value="Acyl_CoA_acyltransferase"/>
</dbReference>